<organism evidence="1 2">
    <name type="scientific">Petralouisia muris</name>
    <dbReference type="NCBI Taxonomy" id="3032872"/>
    <lineage>
        <taxon>Bacteria</taxon>
        <taxon>Bacillati</taxon>
        <taxon>Bacillota</taxon>
        <taxon>Clostridia</taxon>
        <taxon>Lachnospirales</taxon>
        <taxon>Lachnospiraceae</taxon>
        <taxon>Petralouisia</taxon>
    </lineage>
</organism>
<reference evidence="1" key="1">
    <citation type="submission" date="2019-04" db="EMBL/GenBank/DDBJ databases">
        <title>Microbes associate with the intestines of laboratory mice.</title>
        <authorList>
            <person name="Navarre W."/>
            <person name="Wong E."/>
            <person name="Huang K."/>
            <person name="Tropini C."/>
            <person name="Ng K."/>
            <person name="Yu B."/>
        </authorList>
    </citation>
    <scope>NUCLEOTIDE SEQUENCE</scope>
    <source>
        <strain evidence="1">NM01_1-7b</strain>
    </source>
</reference>
<dbReference type="Proteomes" id="UP000304953">
    <property type="component" value="Unassembled WGS sequence"/>
</dbReference>
<protein>
    <submittedName>
        <fullName evidence="1">Metal ABC transporter ATP-binding protein</fullName>
    </submittedName>
</protein>
<accession>A0AC61RVH4</accession>
<keyword evidence="2" id="KW-1185">Reference proteome</keyword>
<evidence type="ECO:0000313" key="2">
    <source>
        <dbReference type="Proteomes" id="UP000304953"/>
    </source>
</evidence>
<keyword evidence="1" id="KW-0547">Nucleotide-binding</keyword>
<evidence type="ECO:0000313" key="1">
    <source>
        <dbReference type="EMBL" id="TGY95724.1"/>
    </source>
</evidence>
<dbReference type="EMBL" id="SRYA01000025">
    <property type="protein sequence ID" value="TGY95724.1"/>
    <property type="molecule type" value="Genomic_DNA"/>
</dbReference>
<name>A0AC61RVH4_9FIRM</name>
<proteinExistence type="predicted"/>
<gene>
    <name evidence="1" type="ORF">E5329_13445</name>
</gene>
<keyword evidence="1" id="KW-0067">ATP-binding</keyword>
<sequence>MRKMIKPCGLHCIKVKHLGVELGQQIILEDINLHIHCGSLNAVVGRNGAGKSTLIRAILGEMAHTGTIEFKDRENGRIQKLKIGYVPQTLNIEKQTPVSVYDMIASYHSNVPVFLMKSRKMKEQILECLKIFEADNLLNQQVCNLSGGELQRVLLSMAIMDSPNLLLLDEPVSGIDQNGMELFYKTIYHLKEHYDLAIILISHDLDYVKRYADKVILLDKTILRQGTVKEVFESEAFAEVFQVRPKGSVRELGILSERLNSSGKDIDNFQQRKEER</sequence>
<comment type="caution">
    <text evidence="1">The sequence shown here is derived from an EMBL/GenBank/DDBJ whole genome shotgun (WGS) entry which is preliminary data.</text>
</comment>